<evidence type="ECO:0000313" key="3">
    <source>
        <dbReference type="Proteomes" id="UP001233999"/>
    </source>
</evidence>
<dbReference type="EMBL" id="JASPKZ010004207">
    <property type="protein sequence ID" value="KAJ9590556.1"/>
    <property type="molecule type" value="Genomic_DNA"/>
</dbReference>
<accession>A0AAD8A1C0</accession>
<reference evidence="2" key="2">
    <citation type="submission" date="2023-05" db="EMBL/GenBank/DDBJ databases">
        <authorList>
            <person name="Fouks B."/>
        </authorList>
    </citation>
    <scope>NUCLEOTIDE SEQUENCE</scope>
    <source>
        <strain evidence="2">Stay&amp;Tobe</strain>
        <tissue evidence="2">Testes</tissue>
    </source>
</reference>
<gene>
    <name evidence="2" type="ORF">L9F63_016405</name>
</gene>
<organism evidence="2 3">
    <name type="scientific">Diploptera punctata</name>
    <name type="common">Pacific beetle cockroach</name>
    <dbReference type="NCBI Taxonomy" id="6984"/>
    <lineage>
        <taxon>Eukaryota</taxon>
        <taxon>Metazoa</taxon>
        <taxon>Ecdysozoa</taxon>
        <taxon>Arthropoda</taxon>
        <taxon>Hexapoda</taxon>
        <taxon>Insecta</taxon>
        <taxon>Pterygota</taxon>
        <taxon>Neoptera</taxon>
        <taxon>Polyneoptera</taxon>
        <taxon>Dictyoptera</taxon>
        <taxon>Blattodea</taxon>
        <taxon>Blaberoidea</taxon>
        <taxon>Blaberidae</taxon>
        <taxon>Diplopterinae</taxon>
        <taxon>Diploptera</taxon>
    </lineage>
</organism>
<feature type="transmembrane region" description="Helical" evidence="1">
    <location>
        <begin position="37"/>
        <end position="57"/>
    </location>
</feature>
<comment type="caution">
    <text evidence="2">The sequence shown here is derived from an EMBL/GenBank/DDBJ whole genome shotgun (WGS) entry which is preliminary data.</text>
</comment>
<sequence>SSPSLIQHILSISIDFIRIPSKMNFWKMTLGSLVLTYMKWFLELISELCTAIVASPIKGPISFSANRFVPLTLFTTFRLLINALLYIVPLIEVSSRLWLVSYRTNYVFCIKYLTETIVTYFSVVILI</sequence>
<feature type="transmembrane region" description="Helical" evidence="1">
    <location>
        <begin position="69"/>
        <end position="91"/>
    </location>
</feature>
<feature type="non-terminal residue" evidence="2">
    <location>
        <position position="127"/>
    </location>
</feature>
<dbReference type="Proteomes" id="UP001233999">
    <property type="component" value="Unassembled WGS sequence"/>
</dbReference>
<keyword evidence="1" id="KW-0812">Transmembrane</keyword>
<evidence type="ECO:0000313" key="2">
    <source>
        <dbReference type="EMBL" id="KAJ9590556.1"/>
    </source>
</evidence>
<feature type="non-terminal residue" evidence="2">
    <location>
        <position position="1"/>
    </location>
</feature>
<reference evidence="2" key="1">
    <citation type="journal article" date="2023" name="IScience">
        <title>Live-bearing cockroach genome reveals convergent evolutionary mechanisms linked to viviparity in insects and beyond.</title>
        <authorList>
            <person name="Fouks B."/>
            <person name="Harrison M.C."/>
            <person name="Mikhailova A.A."/>
            <person name="Marchal E."/>
            <person name="English S."/>
            <person name="Carruthers M."/>
            <person name="Jennings E.C."/>
            <person name="Chiamaka E.L."/>
            <person name="Frigard R.A."/>
            <person name="Pippel M."/>
            <person name="Attardo G.M."/>
            <person name="Benoit J.B."/>
            <person name="Bornberg-Bauer E."/>
            <person name="Tobe S.S."/>
        </authorList>
    </citation>
    <scope>NUCLEOTIDE SEQUENCE</scope>
    <source>
        <strain evidence="2">Stay&amp;Tobe</strain>
    </source>
</reference>
<proteinExistence type="predicted"/>
<name>A0AAD8A1C0_DIPPU</name>
<keyword evidence="3" id="KW-1185">Reference proteome</keyword>
<keyword evidence="1" id="KW-0472">Membrane</keyword>
<evidence type="ECO:0000256" key="1">
    <source>
        <dbReference type="SAM" id="Phobius"/>
    </source>
</evidence>
<feature type="transmembrane region" description="Helical" evidence="1">
    <location>
        <begin position="103"/>
        <end position="126"/>
    </location>
</feature>
<keyword evidence="1" id="KW-1133">Transmembrane helix</keyword>
<dbReference type="AlphaFoldDB" id="A0AAD8A1C0"/>
<protein>
    <submittedName>
        <fullName evidence="2">Uncharacterized protein</fullName>
    </submittedName>
</protein>